<dbReference type="GO" id="GO:0030288">
    <property type="term" value="C:outer membrane-bounded periplasmic space"/>
    <property type="evidence" value="ECO:0007669"/>
    <property type="project" value="TreeGrafter"/>
</dbReference>
<dbReference type="InterPro" id="IPR013486">
    <property type="entry name" value="SpoIID/LytB"/>
</dbReference>
<dbReference type="NCBIfam" id="TIGR02669">
    <property type="entry name" value="SpoIID_LytB"/>
    <property type="match status" value="1"/>
</dbReference>
<comment type="caution">
    <text evidence="2">The sequence shown here is derived from an EMBL/GenBank/DDBJ whole genome shotgun (WGS) entry which is preliminary data.</text>
</comment>
<evidence type="ECO:0000313" key="2">
    <source>
        <dbReference type="EMBL" id="MBO8438232.1"/>
    </source>
</evidence>
<reference evidence="2" key="2">
    <citation type="journal article" date="2021" name="PeerJ">
        <title>Extensive microbial diversity within the chicken gut microbiome revealed by metagenomics and culture.</title>
        <authorList>
            <person name="Gilroy R."/>
            <person name="Ravi A."/>
            <person name="Getino M."/>
            <person name="Pursley I."/>
            <person name="Horton D.L."/>
            <person name="Alikhan N.F."/>
            <person name="Baker D."/>
            <person name="Gharbi K."/>
            <person name="Hall N."/>
            <person name="Watson M."/>
            <person name="Adriaenssens E.M."/>
            <person name="Foster-Nyarko E."/>
            <person name="Jarju S."/>
            <person name="Secka A."/>
            <person name="Antonio M."/>
            <person name="Oren A."/>
            <person name="Chaudhuri R.R."/>
            <person name="La Ragione R."/>
            <person name="Hildebrand F."/>
            <person name="Pallen M.J."/>
        </authorList>
    </citation>
    <scope>NUCLEOTIDE SEQUENCE</scope>
    <source>
        <strain evidence="2">G3-4614</strain>
    </source>
</reference>
<dbReference type="Pfam" id="PF08486">
    <property type="entry name" value="SpoIID"/>
    <property type="match status" value="1"/>
</dbReference>
<dbReference type="Proteomes" id="UP000823636">
    <property type="component" value="Unassembled WGS sequence"/>
</dbReference>
<protein>
    <submittedName>
        <fullName evidence="2">SpoIID/LytB domain-containing protein</fullName>
    </submittedName>
</protein>
<reference evidence="2" key="1">
    <citation type="submission" date="2020-10" db="EMBL/GenBank/DDBJ databases">
        <authorList>
            <person name="Gilroy R."/>
        </authorList>
    </citation>
    <scope>NUCLEOTIDE SEQUENCE</scope>
    <source>
        <strain evidence="2">G3-4614</strain>
    </source>
</reference>
<feature type="domain" description="Sporulation stage II protein D amidase enhancer LytB N-terminal" evidence="1">
    <location>
        <begin position="99"/>
        <end position="214"/>
    </location>
</feature>
<dbReference type="EMBL" id="JADIMW010000053">
    <property type="protein sequence ID" value="MBO8438232.1"/>
    <property type="molecule type" value="Genomic_DNA"/>
</dbReference>
<evidence type="ECO:0000313" key="3">
    <source>
        <dbReference type="Proteomes" id="UP000823636"/>
    </source>
</evidence>
<name>A0A9D9H7Q3_9BACT</name>
<organism evidence="2 3">
    <name type="scientific">Candidatus Caccoplasma merdipullorum</name>
    <dbReference type="NCBI Taxonomy" id="2840718"/>
    <lineage>
        <taxon>Bacteria</taxon>
        <taxon>Pseudomonadati</taxon>
        <taxon>Bacteroidota</taxon>
        <taxon>Bacteroidia</taxon>
        <taxon>Bacteroidales</taxon>
        <taxon>Bacteroidaceae</taxon>
        <taxon>Bacteroidaceae incertae sedis</taxon>
        <taxon>Candidatus Caccoplasma</taxon>
    </lineage>
</organism>
<sequence length="432" mass="48244">MNEPTIRVGIMSAERITAMLHGDYVIDGSDDRINGDVSAQYADGGILFNGVRYSVLRLTPVSESECFFTLCDVTIGVEFHWQRKEAQSFRGGIEFYAADGAVTVINNINAEEYLKSVISSEMNAHASLELLKAHAVISRSWLIAQISKKGTDAKNGGKGMRADGNEIVKWYDRDDHNLFDVCADDHCQRYQGITKAYIPTVKRAVEETRGEVLVSDGEICDARFSKCCGGATEEFGYCWEDKEVKYLKGVRDSADEAPLPDLTTECEAEKWIAAEPEAFCNTSDGEILRQILNDFDMETNDFYRWQVWYSQQELSDIVRERSGIDFGTIESLTPLERGVSGRISRLRIDGSKRSMIIGKELEIRKTLSQSHLYSSAFTVKRENGDFVIYGAGWGHGVGLCQIGAAVMGSKGYGYREILAHYYKGARVEAAYN</sequence>
<dbReference type="PANTHER" id="PTHR30032:SF4">
    <property type="entry name" value="AMIDASE ENHANCER"/>
    <property type="match status" value="1"/>
</dbReference>
<dbReference type="InterPro" id="IPR051922">
    <property type="entry name" value="Bact_Sporulation_Assoc"/>
</dbReference>
<proteinExistence type="predicted"/>
<accession>A0A9D9H7Q3</accession>
<gene>
    <name evidence="2" type="ORF">IAC54_04965</name>
</gene>
<dbReference type="PANTHER" id="PTHR30032">
    <property type="entry name" value="N-ACETYLMURAMOYL-L-ALANINE AMIDASE-RELATED"/>
    <property type="match status" value="1"/>
</dbReference>
<dbReference type="AlphaFoldDB" id="A0A9D9H7Q3"/>
<dbReference type="InterPro" id="IPR013693">
    <property type="entry name" value="SpoIID/LytB_N"/>
</dbReference>
<dbReference type="GO" id="GO:0030435">
    <property type="term" value="P:sporulation resulting in formation of a cellular spore"/>
    <property type="evidence" value="ECO:0007669"/>
    <property type="project" value="InterPro"/>
</dbReference>
<evidence type="ECO:0000259" key="1">
    <source>
        <dbReference type="Pfam" id="PF08486"/>
    </source>
</evidence>